<dbReference type="AlphaFoldDB" id="A0A0N5CZX7"/>
<name>A0A0N5CZX7_THECL</name>
<evidence type="ECO:0000313" key="1">
    <source>
        <dbReference type="EMBL" id="VDN03379.1"/>
    </source>
</evidence>
<dbReference type="EMBL" id="UYYF01004386">
    <property type="protein sequence ID" value="VDN03379.1"/>
    <property type="molecule type" value="Genomic_DNA"/>
</dbReference>
<accession>A0A0N5CZX7</accession>
<dbReference type="Proteomes" id="UP000276776">
    <property type="component" value="Unassembled WGS sequence"/>
</dbReference>
<sequence>MHLHELLQYAGCYEGLVTAIKEECAFVWCLTLTFSEVLFINGPYKGMKVGDWIQFNVQ</sequence>
<evidence type="ECO:0000313" key="3">
    <source>
        <dbReference type="WBParaSite" id="TCLT_0000607001-mRNA-1"/>
    </source>
</evidence>
<proteinExistence type="predicted"/>
<evidence type="ECO:0000313" key="2">
    <source>
        <dbReference type="Proteomes" id="UP000276776"/>
    </source>
</evidence>
<organism evidence="3">
    <name type="scientific">Thelazia callipaeda</name>
    <name type="common">Oriental eyeworm</name>
    <name type="synonym">Parasitic nematode</name>
    <dbReference type="NCBI Taxonomy" id="103827"/>
    <lineage>
        <taxon>Eukaryota</taxon>
        <taxon>Metazoa</taxon>
        <taxon>Ecdysozoa</taxon>
        <taxon>Nematoda</taxon>
        <taxon>Chromadorea</taxon>
        <taxon>Rhabditida</taxon>
        <taxon>Spirurina</taxon>
        <taxon>Spiruromorpha</taxon>
        <taxon>Thelazioidea</taxon>
        <taxon>Thelaziidae</taxon>
        <taxon>Thelazia</taxon>
    </lineage>
</organism>
<reference evidence="3" key="1">
    <citation type="submission" date="2017-02" db="UniProtKB">
        <authorList>
            <consortium name="WormBaseParasite"/>
        </authorList>
    </citation>
    <scope>IDENTIFICATION</scope>
</reference>
<dbReference type="WBParaSite" id="TCLT_0000607001-mRNA-1">
    <property type="protein sequence ID" value="TCLT_0000607001-mRNA-1"/>
    <property type="gene ID" value="TCLT_0000607001"/>
</dbReference>
<gene>
    <name evidence="1" type="ORF">TCLT_LOCUS6059</name>
</gene>
<protein>
    <submittedName>
        <fullName evidence="1 3">Uncharacterized protein</fullName>
    </submittedName>
</protein>
<keyword evidence="2" id="KW-1185">Reference proteome</keyword>
<reference evidence="1 2" key="2">
    <citation type="submission" date="2018-11" db="EMBL/GenBank/DDBJ databases">
        <authorList>
            <consortium name="Pathogen Informatics"/>
        </authorList>
    </citation>
    <scope>NUCLEOTIDE SEQUENCE [LARGE SCALE GENOMIC DNA]</scope>
</reference>